<dbReference type="Pfam" id="PF13041">
    <property type="entry name" value="PPR_2"/>
    <property type="match status" value="3"/>
</dbReference>
<dbReference type="GO" id="GO:0003723">
    <property type="term" value="F:RNA binding"/>
    <property type="evidence" value="ECO:0007669"/>
    <property type="project" value="InterPro"/>
</dbReference>
<protein>
    <recommendedName>
        <fullName evidence="5">Chlororespiratory reduction 2</fullName>
    </recommendedName>
</protein>
<dbReference type="InterPro" id="IPR046848">
    <property type="entry name" value="E_motif"/>
</dbReference>
<feature type="repeat" description="PPR" evidence="2">
    <location>
        <begin position="427"/>
        <end position="461"/>
    </location>
</feature>
<dbReference type="GO" id="GO:0009451">
    <property type="term" value="P:RNA modification"/>
    <property type="evidence" value="ECO:0007669"/>
    <property type="project" value="InterPro"/>
</dbReference>
<dbReference type="InterPro" id="IPR046960">
    <property type="entry name" value="PPR_At4g14850-like_plant"/>
</dbReference>
<dbReference type="FunFam" id="1.25.40.10:FF:000348">
    <property type="entry name" value="Pentatricopeptide repeat-containing protein chloroplastic"/>
    <property type="match status" value="1"/>
</dbReference>
<proteinExistence type="predicted"/>
<dbReference type="NCBIfam" id="TIGR00756">
    <property type="entry name" value="PPR"/>
    <property type="match status" value="5"/>
</dbReference>
<name>A0A9Q0QRF1_9MAGN</name>
<feature type="repeat" description="PPR" evidence="2">
    <location>
        <begin position="188"/>
        <end position="222"/>
    </location>
</feature>
<dbReference type="EMBL" id="JAMYWD010000006">
    <property type="protein sequence ID" value="KAJ4969088.1"/>
    <property type="molecule type" value="Genomic_DNA"/>
</dbReference>
<organism evidence="3 4">
    <name type="scientific">Protea cynaroides</name>
    <dbReference type="NCBI Taxonomy" id="273540"/>
    <lineage>
        <taxon>Eukaryota</taxon>
        <taxon>Viridiplantae</taxon>
        <taxon>Streptophyta</taxon>
        <taxon>Embryophyta</taxon>
        <taxon>Tracheophyta</taxon>
        <taxon>Spermatophyta</taxon>
        <taxon>Magnoliopsida</taxon>
        <taxon>Proteales</taxon>
        <taxon>Proteaceae</taxon>
        <taxon>Protea</taxon>
    </lineage>
</organism>
<sequence length="518" mass="58608">MSMQVAKQLHAHIIIAGHQLLKEHYLRDLITFFAISNPSSLNYDRISFSNIITPSTFIYNTVIRAYTSSSDPRQALHLYNQMRREGAPPDKYTFPFLLKACSILPHLFKGKETHCQIIKLGFHSNVFVQNTLIQLYGCNAMIELAHRVFQEMGFNRDIVSWTTLVNCLANFSSIESARKLFDKMPSRSIVSYSAMIAGYVRVGRFKEALELFRDSQMAALEPNDSTIMSVLCACANLGALNLGRWIHSYICNRKGWIIDTRINTALIDMYFKCGSIENAVQVFLGTQEKLVGEWTAMISGMALHGLGHRSVELFEEMHRSGVKPTVVTFVALLSGCTHAGLVNEGLEYFERMKGEFRIEPTIEHFGCVVDLLGRAGQIERALQFIQEMPMEANVAIWGAILTACRVHKNVEVAELAAGRLVSEQPWNRALYVALMSLYRETERWDSVEKVKQEMKEIGCRKTPGCSLVEVNGVCYEFVAGDKSQPWVLELCFHLGTLVMEVEDNSNNDYKWILAHCTD</sequence>
<dbReference type="PROSITE" id="PS51375">
    <property type="entry name" value="PPR"/>
    <property type="match status" value="6"/>
</dbReference>
<comment type="caution">
    <text evidence="3">The sequence shown here is derived from an EMBL/GenBank/DDBJ whole genome shotgun (WGS) entry which is preliminary data.</text>
</comment>
<dbReference type="PANTHER" id="PTHR47926:SF537">
    <property type="entry name" value="PENTACOTRIPEPTIDE-REPEAT REGION OF PRORP DOMAIN-CONTAINING PROTEIN"/>
    <property type="match status" value="1"/>
</dbReference>
<evidence type="ECO:0000256" key="1">
    <source>
        <dbReference type="ARBA" id="ARBA00022737"/>
    </source>
</evidence>
<gene>
    <name evidence="3" type="ORF">NE237_015789</name>
</gene>
<reference evidence="3" key="1">
    <citation type="journal article" date="2023" name="Plant J.">
        <title>The genome of the king protea, Protea cynaroides.</title>
        <authorList>
            <person name="Chang J."/>
            <person name="Duong T.A."/>
            <person name="Schoeman C."/>
            <person name="Ma X."/>
            <person name="Roodt D."/>
            <person name="Barker N."/>
            <person name="Li Z."/>
            <person name="Van de Peer Y."/>
            <person name="Mizrachi E."/>
        </authorList>
    </citation>
    <scope>NUCLEOTIDE SEQUENCE</scope>
    <source>
        <tissue evidence="3">Young leaves</tissue>
    </source>
</reference>
<keyword evidence="4" id="KW-1185">Reference proteome</keyword>
<dbReference type="Pfam" id="PF20431">
    <property type="entry name" value="E_motif"/>
    <property type="match status" value="1"/>
</dbReference>
<dbReference type="OrthoDB" id="1851890at2759"/>
<feature type="repeat" description="PPR" evidence="2">
    <location>
        <begin position="55"/>
        <end position="89"/>
    </location>
</feature>
<evidence type="ECO:0000256" key="2">
    <source>
        <dbReference type="PROSITE-ProRule" id="PRU00708"/>
    </source>
</evidence>
<dbReference type="InterPro" id="IPR011990">
    <property type="entry name" value="TPR-like_helical_dom_sf"/>
</dbReference>
<feature type="repeat" description="PPR" evidence="2">
    <location>
        <begin position="157"/>
        <end position="187"/>
    </location>
</feature>
<dbReference type="Proteomes" id="UP001141806">
    <property type="component" value="Unassembled WGS sequence"/>
</dbReference>
<dbReference type="Pfam" id="PF01535">
    <property type="entry name" value="PPR"/>
    <property type="match status" value="3"/>
</dbReference>
<dbReference type="FunFam" id="1.25.40.10:FF:000184">
    <property type="entry name" value="Pentatricopeptide repeat-containing protein, chloroplastic"/>
    <property type="match status" value="1"/>
</dbReference>
<evidence type="ECO:0000313" key="3">
    <source>
        <dbReference type="EMBL" id="KAJ4969088.1"/>
    </source>
</evidence>
<evidence type="ECO:0008006" key="5">
    <source>
        <dbReference type="Google" id="ProtNLM"/>
    </source>
</evidence>
<keyword evidence="1" id="KW-0677">Repeat</keyword>
<feature type="repeat" description="PPR" evidence="2">
    <location>
        <begin position="290"/>
        <end position="324"/>
    </location>
</feature>
<accession>A0A9Q0QRF1</accession>
<dbReference type="PANTHER" id="PTHR47926">
    <property type="entry name" value="PENTATRICOPEPTIDE REPEAT-CONTAINING PROTEIN"/>
    <property type="match status" value="1"/>
</dbReference>
<feature type="repeat" description="PPR" evidence="2">
    <location>
        <begin position="325"/>
        <end position="355"/>
    </location>
</feature>
<dbReference type="Gene3D" id="1.25.40.10">
    <property type="entry name" value="Tetratricopeptide repeat domain"/>
    <property type="match status" value="3"/>
</dbReference>
<dbReference type="AlphaFoldDB" id="A0A9Q0QRF1"/>
<dbReference type="InterPro" id="IPR002885">
    <property type="entry name" value="PPR_rpt"/>
</dbReference>
<evidence type="ECO:0000313" key="4">
    <source>
        <dbReference type="Proteomes" id="UP001141806"/>
    </source>
</evidence>